<dbReference type="Pfam" id="PF13185">
    <property type="entry name" value="GAF_2"/>
    <property type="match status" value="2"/>
</dbReference>
<protein>
    <recommendedName>
        <fullName evidence="7">Bifunctional diguanylate cyclase/phosphodiesterase</fullName>
    </recommendedName>
</protein>
<comment type="caution">
    <text evidence="5">The sequence shown here is derived from an EMBL/GenBank/DDBJ whole genome shotgun (WGS) entry which is preliminary data.</text>
</comment>
<keyword evidence="2" id="KW-0175">Coiled coil</keyword>
<dbReference type="InterPro" id="IPR029787">
    <property type="entry name" value="Nucleotide_cyclase"/>
</dbReference>
<dbReference type="PROSITE" id="PS50887">
    <property type="entry name" value="GGDEF"/>
    <property type="match status" value="1"/>
</dbReference>
<dbReference type="Pfam" id="PF00563">
    <property type="entry name" value="EAL"/>
    <property type="match status" value="1"/>
</dbReference>
<evidence type="ECO:0000259" key="4">
    <source>
        <dbReference type="PROSITE" id="PS50887"/>
    </source>
</evidence>
<dbReference type="Gene3D" id="3.20.20.450">
    <property type="entry name" value="EAL domain"/>
    <property type="match status" value="1"/>
</dbReference>
<dbReference type="NCBIfam" id="TIGR00254">
    <property type="entry name" value="GGDEF"/>
    <property type="match status" value="1"/>
</dbReference>
<sequence length="863" mass="98697">MTVSTEEKLKRLEKVVERLKALTQKYRQAEVIQQALFRISELASSAQSMDQLYASVHRIVGQLMEARNFYICLYNESRTSFNLPYFADEHDSAEDVAEIPVEVLLRGLTGYILRTGEPMLARNTDIDNLIKEGQIMIMGSLPVDWLGVPLVLNDEVIGAMVVQSYVEDVRYQQEDLELLTFVSQHVVTALERFKHLEWMETEIERQTSELRFANEHLLKEVTEREKAELQTSVLYAISELTNTAEDMNSFYQNLHKQVAKLLNADNFYVALLTDNDQQVYFPYYVDESGYVARQRRLKKGLTEYVLRTGRSAFIDKEMRDTLIAKGELVMKDSRGKPAHQWIGSPLHMEGEVFGMLAVQAYSEQHSYTEDAVEILNFVSQHVAVAIERRRSAERLARADVFLEKRIAERTEELVEEIERRKKIEAQLFHDAHHDNLTGLPNRTMFVDRVTEALNAQKRRKKEFFAVLFIDLDKFKNINDTLGHSAGDKFLYEVSQRLTSTIREYDLLARIGGDEFVILLDRIVHLDDAKDVASRIVEEMQKPFRLKNQEVFSGASVGIATWRDETDTVERLLRDADAAMYQAKSQGRSCYVVFDETIRDGLVAAVNKETALRLAQINHDFSLWMQPILDLTGTKTAGYELLLRWQKGENLLAPPDFMELAERSGAILDIDRWSLECVCRYLVESENTSAEQALLHLNLSVQHLLRSRHVQSLIDIVQSRGVNPARIVFEFAENDILSVTPKRVLASLRRLSAYGFTLALDDFGRGSGPLQLLYNFPFDIIKLDENFVRQVDTKPRAQAMVRHVVTLCQELDIQLTAEGVENEKQLKALKGLGVFFGQGTLLAKPTEWHIDTHSEISGAEDTGT</sequence>
<dbReference type="CDD" id="cd01948">
    <property type="entry name" value="EAL"/>
    <property type="match status" value="1"/>
</dbReference>
<dbReference type="FunFam" id="3.30.70.270:FF:000001">
    <property type="entry name" value="Diguanylate cyclase domain protein"/>
    <property type="match status" value="1"/>
</dbReference>
<evidence type="ECO:0000313" key="5">
    <source>
        <dbReference type="EMBL" id="RUO37839.1"/>
    </source>
</evidence>
<feature type="domain" description="EAL" evidence="3">
    <location>
        <begin position="604"/>
        <end position="858"/>
    </location>
</feature>
<dbReference type="InterPro" id="IPR029016">
    <property type="entry name" value="GAF-like_dom_sf"/>
</dbReference>
<evidence type="ECO:0008006" key="7">
    <source>
        <dbReference type="Google" id="ProtNLM"/>
    </source>
</evidence>
<keyword evidence="6" id="KW-1185">Reference proteome</keyword>
<dbReference type="InterPro" id="IPR043128">
    <property type="entry name" value="Rev_trsase/Diguanyl_cyclase"/>
</dbReference>
<dbReference type="InterPro" id="IPR003018">
    <property type="entry name" value="GAF"/>
</dbReference>
<dbReference type="EMBL" id="PIPQ01000011">
    <property type="protein sequence ID" value="RUO37839.1"/>
    <property type="molecule type" value="Genomic_DNA"/>
</dbReference>
<dbReference type="SUPFAM" id="SSF141868">
    <property type="entry name" value="EAL domain-like"/>
    <property type="match status" value="1"/>
</dbReference>
<feature type="domain" description="GGDEF" evidence="4">
    <location>
        <begin position="462"/>
        <end position="595"/>
    </location>
</feature>
<dbReference type="Gene3D" id="3.30.450.40">
    <property type="match status" value="2"/>
</dbReference>
<proteinExistence type="predicted"/>
<dbReference type="CDD" id="cd01949">
    <property type="entry name" value="GGDEF"/>
    <property type="match status" value="1"/>
</dbReference>
<dbReference type="InterPro" id="IPR050706">
    <property type="entry name" value="Cyclic-di-GMP_PDE-like"/>
</dbReference>
<feature type="coiled-coil region" evidence="2">
    <location>
        <begin position="2"/>
        <end position="32"/>
    </location>
</feature>
<dbReference type="InterPro" id="IPR035919">
    <property type="entry name" value="EAL_sf"/>
</dbReference>
<dbReference type="PANTHER" id="PTHR33121:SF70">
    <property type="entry name" value="SIGNALING PROTEIN YKOW"/>
    <property type="match status" value="1"/>
</dbReference>
<evidence type="ECO:0000259" key="3">
    <source>
        <dbReference type="PROSITE" id="PS50883"/>
    </source>
</evidence>
<dbReference type="AlphaFoldDB" id="A0A432WVR3"/>
<dbReference type="OrthoDB" id="9804951at2"/>
<reference evidence="5 6" key="1">
    <citation type="journal article" date="2011" name="Front. Microbiol.">
        <title>Genomic signatures of strain selection and enhancement in Bacillus atrophaeus var. globigii, a historical biowarfare simulant.</title>
        <authorList>
            <person name="Gibbons H.S."/>
            <person name="Broomall S.M."/>
            <person name="McNew L.A."/>
            <person name="Daligault H."/>
            <person name="Chapman C."/>
            <person name="Bruce D."/>
            <person name="Karavis M."/>
            <person name="Krepps M."/>
            <person name="McGregor P.A."/>
            <person name="Hong C."/>
            <person name="Park K.H."/>
            <person name="Akmal A."/>
            <person name="Feldman A."/>
            <person name="Lin J.S."/>
            <person name="Chang W.E."/>
            <person name="Higgs B.W."/>
            <person name="Demirev P."/>
            <person name="Lindquist J."/>
            <person name="Liem A."/>
            <person name="Fochler E."/>
            <person name="Read T.D."/>
            <person name="Tapia R."/>
            <person name="Johnson S."/>
            <person name="Bishop-Lilly K.A."/>
            <person name="Detter C."/>
            <person name="Han C."/>
            <person name="Sozhamannan S."/>
            <person name="Rosenzweig C.N."/>
            <person name="Skowronski E.W."/>
        </authorList>
    </citation>
    <scope>NUCLEOTIDE SEQUENCE [LARGE SCALE GENOMIC DNA]</scope>
    <source>
        <strain evidence="5 6">AIT1</strain>
    </source>
</reference>
<dbReference type="Proteomes" id="UP000286976">
    <property type="component" value="Unassembled WGS sequence"/>
</dbReference>
<evidence type="ECO:0000256" key="1">
    <source>
        <dbReference type="ARBA" id="ARBA00001946"/>
    </source>
</evidence>
<dbReference type="SMART" id="SM00267">
    <property type="entry name" value="GGDEF"/>
    <property type="match status" value="1"/>
</dbReference>
<accession>A0A432WVR3</accession>
<dbReference type="Pfam" id="PF00990">
    <property type="entry name" value="GGDEF"/>
    <property type="match status" value="1"/>
</dbReference>
<dbReference type="Gene3D" id="3.30.70.270">
    <property type="match status" value="1"/>
</dbReference>
<dbReference type="InterPro" id="IPR000160">
    <property type="entry name" value="GGDEF_dom"/>
</dbReference>
<name>A0A432WVR3_9GAMM</name>
<evidence type="ECO:0000256" key="2">
    <source>
        <dbReference type="SAM" id="Coils"/>
    </source>
</evidence>
<evidence type="ECO:0000313" key="6">
    <source>
        <dbReference type="Proteomes" id="UP000286976"/>
    </source>
</evidence>
<dbReference type="PANTHER" id="PTHR33121">
    <property type="entry name" value="CYCLIC DI-GMP PHOSPHODIESTERASE PDEF"/>
    <property type="match status" value="1"/>
</dbReference>
<dbReference type="SMART" id="SM00052">
    <property type="entry name" value="EAL"/>
    <property type="match status" value="1"/>
</dbReference>
<dbReference type="GO" id="GO:0071111">
    <property type="term" value="F:cyclic-guanylate-specific phosphodiesterase activity"/>
    <property type="evidence" value="ECO:0007669"/>
    <property type="project" value="InterPro"/>
</dbReference>
<dbReference type="PROSITE" id="PS50883">
    <property type="entry name" value="EAL"/>
    <property type="match status" value="1"/>
</dbReference>
<gene>
    <name evidence="5" type="ORF">CWE15_11170</name>
</gene>
<dbReference type="SUPFAM" id="SSF55781">
    <property type="entry name" value="GAF domain-like"/>
    <property type="match status" value="2"/>
</dbReference>
<comment type="cofactor">
    <cofactor evidence="1">
        <name>Mg(2+)</name>
        <dbReference type="ChEBI" id="CHEBI:18420"/>
    </cofactor>
</comment>
<organism evidence="5 6">
    <name type="scientific">Aliidiomarina taiwanensis</name>
    <dbReference type="NCBI Taxonomy" id="946228"/>
    <lineage>
        <taxon>Bacteria</taxon>
        <taxon>Pseudomonadati</taxon>
        <taxon>Pseudomonadota</taxon>
        <taxon>Gammaproteobacteria</taxon>
        <taxon>Alteromonadales</taxon>
        <taxon>Idiomarinaceae</taxon>
        <taxon>Aliidiomarina</taxon>
    </lineage>
</organism>
<dbReference type="InterPro" id="IPR001633">
    <property type="entry name" value="EAL_dom"/>
</dbReference>
<dbReference type="SUPFAM" id="SSF55073">
    <property type="entry name" value="Nucleotide cyclase"/>
    <property type="match status" value="1"/>
</dbReference>
<dbReference type="SMART" id="SM00065">
    <property type="entry name" value="GAF"/>
    <property type="match status" value="2"/>
</dbReference>